<dbReference type="InterPro" id="IPR037278">
    <property type="entry name" value="ARFGAP/RecO"/>
</dbReference>
<dbReference type="InterPro" id="IPR022572">
    <property type="entry name" value="DNA_rep/recomb_RecO_N"/>
</dbReference>
<dbReference type="InterPro" id="IPR042242">
    <property type="entry name" value="RecO_C"/>
</dbReference>
<keyword evidence="4" id="KW-0233">DNA recombination</keyword>
<dbReference type="Gene3D" id="2.40.50.140">
    <property type="entry name" value="Nucleic acid-binding proteins"/>
    <property type="match status" value="1"/>
</dbReference>
<dbReference type="SUPFAM" id="SSF50249">
    <property type="entry name" value="Nucleic acid-binding proteins"/>
    <property type="match status" value="1"/>
</dbReference>
<keyword evidence="3" id="KW-0227">DNA damage</keyword>
<comment type="similarity">
    <text evidence="1">Belongs to the RecO family.</text>
</comment>
<dbReference type="Gene3D" id="1.20.1440.120">
    <property type="entry name" value="Recombination protein O, C-terminal domain"/>
    <property type="match status" value="1"/>
</dbReference>
<evidence type="ECO:0000256" key="5">
    <source>
        <dbReference type="ARBA" id="ARBA00023204"/>
    </source>
</evidence>
<dbReference type="EMBL" id="MHIL01000002">
    <property type="protein sequence ID" value="OGY52499.1"/>
    <property type="molecule type" value="Genomic_DNA"/>
</dbReference>
<dbReference type="AlphaFoldDB" id="A0A1G1YJM4"/>
<evidence type="ECO:0000259" key="7">
    <source>
        <dbReference type="Pfam" id="PF11967"/>
    </source>
</evidence>
<evidence type="ECO:0000256" key="3">
    <source>
        <dbReference type="ARBA" id="ARBA00022763"/>
    </source>
</evidence>
<evidence type="ECO:0000256" key="6">
    <source>
        <dbReference type="ARBA" id="ARBA00033409"/>
    </source>
</evidence>
<dbReference type="SUPFAM" id="SSF57863">
    <property type="entry name" value="ArfGap/RecO-like zinc finger"/>
    <property type="match status" value="1"/>
</dbReference>
<proteinExistence type="inferred from homology"/>
<keyword evidence="5" id="KW-0234">DNA repair</keyword>
<dbReference type="InterPro" id="IPR003717">
    <property type="entry name" value="RecO"/>
</dbReference>
<name>A0A1G1YJM4_9BACT</name>
<dbReference type="GO" id="GO:0043590">
    <property type="term" value="C:bacterial nucleoid"/>
    <property type="evidence" value="ECO:0007669"/>
    <property type="project" value="TreeGrafter"/>
</dbReference>
<dbReference type="Pfam" id="PF11967">
    <property type="entry name" value="RecO_N"/>
    <property type="match status" value="1"/>
</dbReference>
<evidence type="ECO:0000256" key="2">
    <source>
        <dbReference type="ARBA" id="ARBA00021310"/>
    </source>
</evidence>
<dbReference type="NCBIfam" id="TIGR00613">
    <property type="entry name" value="reco"/>
    <property type="match status" value="1"/>
</dbReference>
<gene>
    <name evidence="8" type="ORF">A3J59_01975</name>
</gene>
<organism evidence="8 9">
    <name type="scientific">Candidatus Buchananbacteria bacterium RIFCSPHIGHO2_02_FULL_56_16</name>
    <dbReference type="NCBI Taxonomy" id="1797542"/>
    <lineage>
        <taxon>Bacteria</taxon>
        <taxon>Candidatus Buchananiibacteriota</taxon>
    </lineage>
</organism>
<comment type="caution">
    <text evidence="8">The sequence shown here is derived from an EMBL/GenBank/DDBJ whole genome shotgun (WGS) entry which is preliminary data.</text>
</comment>
<evidence type="ECO:0000256" key="4">
    <source>
        <dbReference type="ARBA" id="ARBA00023172"/>
    </source>
</evidence>
<dbReference type="Proteomes" id="UP000177310">
    <property type="component" value="Unassembled WGS sequence"/>
</dbReference>
<evidence type="ECO:0000256" key="1">
    <source>
        <dbReference type="ARBA" id="ARBA00007452"/>
    </source>
</evidence>
<dbReference type="GO" id="GO:0006310">
    <property type="term" value="P:DNA recombination"/>
    <property type="evidence" value="ECO:0007669"/>
    <property type="project" value="UniProtKB-KW"/>
</dbReference>
<dbReference type="PANTHER" id="PTHR33991">
    <property type="entry name" value="DNA REPAIR PROTEIN RECO"/>
    <property type="match status" value="1"/>
</dbReference>
<dbReference type="InterPro" id="IPR012340">
    <property type="entry name" value="NA-bd_OB-fold"/>
</dbReference>
<protein>
    <recommendedName>
        <fullName evidence="2">DNA repair protein RecO</fullName>
    </recommendedName>
    <alternativeName>
        <fullName evidence="6">Recombination protein O</fullName>
    </alternativeName>
</protein>
<dbReference type="STRING" id="1797542.A3J59_01975"/>
<sequence>MPACSTSAILLRRINWGEASQLFTFYTRRLGKVEAVGRGTKKTQSKLNGHLQFFASVDLLIARGRNFEQLAGAVLEETFFPVVPSLQQVFLGSLMLELVDQLTRPHQPDLRLFELLRTSLGVVGSERPLTKQRCAELQQRFTVELLSELGYRPPAAVATNRTSLRRFLNQHLDRELNVKRFVTAAGLDGWLPVC</sequence>
<dbReference type="Pfam" id="PF02565">
    <property type="entry name" value="RecO_C"/>
    <property type="match status" value="1"/>
</dbReference>
<reference evidence="8 9" key="1">
    <citation type="journal article" date="2016" name="Nat. Commun.">
        <title>Thousands of microbial genomes shed light on interconnected biogeochemical processes in an aquifer system.</title>
        <authorList>
            <person name="Anantharaman K."/>
            <person name="Brown C.T."/>
            <person name="Hug L.A."/>
            <person name="Sharon I."/>
            <person name="Castelle C.J."/>
            <person name="Probst A.J."/>
            <person name="Thomas B.C."/>
            <person name="Singh A."/>
            <person name="Wilkins M.J."/>
            <person name="Karaoz U."/>
            <person name="Brodie E.L."/>
            <person name="Williams K.H."/>
            <person name="Hubbard S.S."/>
            <person name="Banfield J.F."/>
        </authorList>
    </citation>
    <scope>NUCLEOTIDE SEQUENCE [LARGE SCALE GENOMIC DNA]</scope>
</reference>
<dbReference type="GO" id="GO:0006302">
    <property type="term" value="P:double-strand break repair"/>
    <property type="evidence" value="ECO:0007669"/>
    <property type="project" value="TreeGrafter"/>
</dbReference>
<feature type="domain" description="DNA replication/recombination mediator RecO N-terminal" evidence="7">
    <location>
        <begin position="1"/>
        <end position="77"/>
    </location>
</feature>
<dbReference type="PANTHER" id="PTHR33991:SF1">
    <property type="entry name" value="DNA REPAIR PROTEIN RECO"/>
    <property type="match status" value="1"/>
</dbReference>
<evidence type="ECO:0000313" key="9">
    <source>
        <dbReference type="Proteomes" id="UP000177310"/>
    </source>
</evidence>
<accession>A0A1G1YJM4</accession>
<evidence type="ECO:0000313" key="8">
    <source>
        <dbReference type="EMBL" id="OGY52499.1"/>
    </source>
</evidence>